<dbReference type="EC" id="1.5.1.2" evidence="6 7"/>
<evidence type="ECO:0000256" key="1">
    <source>
        <dbReference type="ARBA" id="ARBA00005525"/>
    </source>
</evidence>
<dbReference type="Pfam" id="PF14748">
    <property type="entry name" value="P5CR_dimer"/>
    <property type="match status" value="1"/>
</dbReference>
<dbReference type="InterPro" id="IPR036291">
    <property type="entry name" value="NAD(P)-bd_dom_sf"/>
</dbReference>
<keyword evidence="4 6" id="KW-0560">Oxidoreductase</keyword>
<feature type="binding site" evidence="8">
    <location>
        <begin position="8"/>
        <end position="13"/>
    </location>
    <ligand>
        <name>NADP(+)</name>
        <dbReference type="ChEBI" id="CHEBI:58349"/>
    </ligand>
</feature>
<evidence type="ECO:0000313" key="12">
    <source>
        <dbReference type="EMBL" id="RHW32220.1"/>
    </source>
</evidence>
<keyword evidence="3 6" id="KW-0521">NADP</keyword>
<feature type="binding site" evidence="8">
    <location>
        <begin position="71"/>
        <end position="74"/>
    </location>
    <ligand>
        <name>NADP(+)</name>
        <dbReference type="ChEBI" id="CHEBI:58349"/>
    </ligand>
</feature>
<feature type="domain" description="Pyrroline-5-carboxylate reductase dimerisation" evidence="11">
    <location>
        <begin position="163"/>
        <end position="266"/>
    </location>
</feature>
<keyword evidence="6" id="KW-0963">Cytoplasm</keyword>
<evidence type="ECO:0000256" key="8">
    <source>
        <dbReference type="PIRSR" id="PIRSR000193-1"/>
    </source>
</evidence>
<dbReference type="NCBIfam" id="TIGR00112">
    <property type="entry name" value="proC"/>
    <property type="match status" value="1"/>
</dbReference>
<dbReference type="SUPFAM" id="SSF48179">
    <property type="entry name" value="6-phosphogluconate dehydrogenase C-terminal domain-like"/>
    <property type="match status" value="1"/>
</dbReference>
<evidence type="ECO:0000256" key="4">
    <source>
        <dbReference type="ARBA" id="ARBA00023002"/>
    </source>
</evidence>
<dbReference type="EMBL" id="QWEH01000006">
    <property type="protein sequence ID" value="RHW32220.1"/>
    <property type="molecule type" value="Genomic_DNA"/>
</dbReference>
<dbReference type="HAMAP" id="MF_01925">
    <property type="entry name" value="P5C_reductase"/>
    <property type="match status" value="1"/>
</dbReference>
<evidence type="ECO:0000256" key="6">
    <source>
        <dbReference type="HAMAP-Rule" id="MF_01925"/>
    </source>
</evidence>
<dbReference type="Proteomes" id="UP000285456">
    <property type="component" value="Unassembled WGS sequence"/>
</dbReference>
<dbReference type="AlphaFoldDB" id="A0A417YHE6"/>
<dbReference type="RefSeq" id="WP_118889304.1">
    <property type="nucleotide sequence ID" value="NZ_PHUT01000006.1"/>
</dbReference>
<comment type="similarity">
    <text evidence="1 6 9">Belongs to the pyrroline-5-carboxylate reductase family.</text>
</comment>
<evidence type="ECO:0000256" key="3">
    <source>
        <dbReference type="ARBA" id="ARBA00022857"/>
    </source>
</evidence>
<protein>
    <recommendedName>
        <fullName evidence="6 7">Pyrroline-5-carboxylate reductase</fullName>
        <shortName evidence="6">P5C reductase</shortName>
        <shortName evidence="6">P5CR</shortName>
        <ecNumber evidence="6 7">1.5.1.2</ecNumber>
    </recommendedName>
    <alternativeName>
        <fullName evidence="6">PCA reductase</fullName>
    </alternativeName>
</protein>
<accession>A0A417YHE6</accession>
<dbReference type="PROSITE" id="PS00521">
    <property type="entry name" value="P5CR"/>
    <property type="match status" value="1"/>
</dbReference>
<dbReference type="Gene3D" id="1.10.3730.10">
    <property type="entry name" value="ProC C-terminal domain-like"/>
    <property type="match status" value="1"/>
</dbReference>
<name>A0A417YHE6_9BACI</name>
<reference evidence="12 13" key="1">
    <citation type="journal article" date="2007" name="Int. J. Syst. Evol. Microbiol.">
        <title>Oceanobacillus profundus sp. nov., isolated from a deep-sea sediment core.</title>
        <authorList>
            <person name="Kim Y.G."/>
            <person name="Choi D.H."/>
            <person name="Hyun S."/>
            <person name="Cho B.C."/>
        </authorList>
    </citation>
    <scope>NUCLEOTIDE SEQUENCE [LARGE SCALE GENOMIC DNA]</scope>
    <source>
        <strain evidence="12 13">DSM 18246</strain>
    </source>
</reference>
<evidence type="ECO:0000256" key="9">
    <source>
        <dbReference type="RuleBase" id="RU003903"/>
    </source>
</evidence>
<dbReference type="PANTHER" id="PTHR11645">
    <property type="entry name" value="PYRROLINE-5-CARBOXYLATE REDUCTASE"/>
    <property type="match status" value="1"/>
</dbReference>
<dbReference type="OrthoDB" id="9805754at2"/>
<dbReference type="SUPFAM" id="SSF51735">
    <property type="entry name" value="NAD(P)-binding Rossmann-fold domains"/>
    <property type="match status" value="1"/>
</dbReference>
<comment type="pathway">
    <text evidence="6 9">Amino-acid biosynthesis; L-proline biosynthesis; L-proline from L-glutamate 5-semialdehyde: step 1/1.</text>
</comment>
<sequence length="270" mass="29649">MDKRIAFLGAGSLAEAILSGIIKSEVVAKENIYVTNKSNRERLIYIENHYHVQCSTDKETVFRNADIIILASKPKDAVESITSIKPYLNEKQLIISTIAGLSTEKMEQLLDIQIPVVRTMPNTSALIGHSATALSAGKYVEAEHLLQTDQLFQTVGMTKLVVEKDMHAITAVSGSGPAFIYYFVEAMEKAAMEFGLDRQTAKDLITQTVIGAGNMLKQSGETPAVLRKNITSPGGTTEAGIADLDRHNFEEMIFSCIRQARDRSIQLGEK</sequence>
<comment type="catalytic activity">
    <reaction evidence="6">
        <text>L-proline + NAD(+) = (S)-1-pyrroline-5-carboxylate + NADH + 2 H(+)</text>
        <dbReference type="Rhea" id="RHEA:14105"/>
        <dbReference type="ChEBI" id="CHEBI:15378"/>
        <dbReference type="ChEBI" id="CHEBI:17388"/>
        <dbReference type="ChEBI" id="CHEBI:57540"/>
        <dbReference type="ChEBI" id="CHEBI:57945"/>
        <dbReference type="ChEBI" id="CHEBI:60039"/>
        <dbReference type="EC" id="1.5.1.2"/>
    </reaction>
</comment>
<gene>
    <name evidence="6 12" type="primary">proC</name>
    <name evidence="12" type="ORF">D1B32_10665</name>
</gene>
<dbReference type="InterPro" id="IPR008927">
    <property type="entry name" value="6-PGluconate_DH-like_C_sf"/>
</dbReference>
<comment type="caution">
    <text evidence="12">The sequence shown here is derived from an EMBL/GenBank/DDBJ whole genome shotgun (WGS) entry which is preliminary data.</text>
</comment>
<dbReference type="UniPathway" id="UPA00098">
    <property type="reaction ID" value="UER00361"/>
</dbReference>
<evidence type="ECO:0000256" key="2">
    <source>
        <dbReference type="ARBA" id="ARBA00022650"/>
    </source>
</evidence>
<dbReference type="Pfam" id="PF03807">
    <property type="entry name" value="F420_oxidored"/>
    <property type="match status" value="1"/>
</dbReference>
<evidence type="ECO:0000313" key="13">
    <source>
        <dbReference type="Proteomes" id="UP000285456"/>
    </source>
</evidence>
<dbReference type="Gene3D" id="3.40.50.720">
    <property type="entry name" value="NAD(P)-binding Rossmann-like Domain"/>
    <property type="match status" value="1"/>
</dbReference>
<dbReference type="PANTHER" id="PTHR11645:SF49">
    <property type="entry name" value="PYRROLINE-5-CARBOXYLATE REDUCTASE 1"/>
    <property type="match status" value="1"/>
</dbReference>
<evidence type="ECO:0000256" key="5">
    <source>
        <dbReference type="ARBA" id="ARBA00058118"/>
    </source>
</evidence>
<comment type="function">
    <text evidence="5 6">Catalyzes the reduction of 1-pyrroline-5-carboxylate (PCA) to L-proline.</text>
</comment>
<keyword evidence="13" id="KW-1185">Reference proteome</keyword>
<dbReference type="InterPro" id="IPR053790">
    <property type="entry name" value="P5CR-like_CS"/>
</dbReference>
<dbReference type="InterPro" id="IPR028939">
    <property type="entry name" value="P5C_Rdtase_cat_N"/>
</dbReference>
<dbReference type="FunFam" id="1.10.3730.10:FF:000001">
    <property type="entry name" value="Pyrroline-5-carboxylate reductase"/>
    <property type="match status" value="1"/>
</dbReference>
<keyword evidence="2 6" id="KW-0641">Proline biosynthesis</keyword>
<feature type="domain" description="Pyrroline-5-carboxylate reductase catalytic N-terminal" evidence="10">
    <location>
        <begin position="4"/>
        <end position="100"/>
    </location>
</feature>
<dbReference type="GO" id="GO:0055129">
    <property type="term" value="P:L-proline biosynthetic process"/>
    <property type="evidence" value="ECO:0007669"/>
    <property type="project" value="UniProtKB-UniRule"/>
</dbReference>
<evidence type="ECO:0000259" key="10">
    <source>
        <dbReference type="Pfam" id="PF03807"/>
    </source>
</evidence>
<evidence type="ECO:0000259" key="11">
    <source>
        <dbReference type="Pfam" id="PF14748"/>
    </source>
</evidence>
<comment type="catalytic activity">
    <reaction evidence="6 9">
        <text>L-proline + NADP(+) = (S)-1-pyrroline-5-carboxylate + NADPH + 2 H(+)</text>
        <dbReference type="Rhea" id="RHEA:14109"/>
        <dbReference type="ChEBI" id="CHEBI:15378"/>
        <dbReference type="ChEBI" id="CHEBI:17388"/>
        <dbReference type="ChEBI" id="CHEBI:57783"/>
        <dbReference type="ChEBI" id="CHEBI:58349"/>
        <dbReference type="ChEBI" id="CHEBI:60039"/>
        <dbReference type="EC" id="1.5.1.2"/>
    </reaction>
</comment>
<comment type="subcellular location">
    <subcellularLocation>
        <location evidence="6">Cytoplasm</location>
    </subcellularLocation>
</comment>
<organism evidence="12 13">
    <name type="scientific">Oceanobacillus profundus</name>
    <dbReference type="NCBI Taxonomy" id="372463"/>
    <lineage>
        <taxon>Bacteria</taxon>
        <taxon>Bacillati</taxon>
        <taxon>Bacillota</taxon>
        <taxon>Bacilli</taxon>
        <taxon>Bacillales</taxon>
        <taxon>Bacillaceae</taxon>
        <taxon>Oceanobacillus</taxon>
    </lineage>
</organism>
<dbReference type="PIRSF" id="PIRSF000193">
    <property type="entry name" value="Pyrrol-5-carb_rd"/>
    <property type="match status" value="1"/>
</dbReference>
<dbReference type="GO" id="GO:0004735">
    <property type="term" value="F:pyrroline-5-carboxylate reductase activity"/>
    <property type="evidence" value="ECO:0007669"/>
    <property type="project" value="UniProtKB-UniRule"/>
</dbReference>
<evidence type="ECO:0000256" key="7">
    <source>
        <dbReference type="NCBIfam" id="TIGR00112"/>
    </source>
</evidence>
<dbReference type="GO" id="GO:0005737">
    <property type="term" value="C:cytoplasm"/>
    <property type="evidence" value="ECO:0007669"/>
    <property type="project" value="UniProtKB-SubCell"/>
</dbReference>
<proteinExistence type="inferred from homology"/>
<dbReference type="InterPro" id="IPR029036">
    <property type="entry name" value="P5CR_dimer"/>
</dbReference>
<dbReference type="InterPro" id="IPR000304">
    <property type="entry name" value="Pyrroline-COOH_reductase"/>
</dbReference>
<keyword evidence="6 9" id="KW-0028">Amino-acid biosynthesis</keyword>